<accession>A0A6J4IZ59</accession>
<name>A0A6J4IZ59_9ACTN</name>
<organism evidence="2">
    <name type="scientific">uncultured Mycobacteriales bacterium</name>
    <dbReference type="NCBI Taxonomy" id="581187"/>
    <lineage>
        <taxon>Bacteria</taxon>
        <taxon>Bacillati</taxon>
        <taxon>Actinomycetota</taxon>
        <taxon>Actinomycetes</taxon>
        <taxon>Mycobacteriales</taxon>
        <taxon>environmental samples</taxon>
    </lineage>
</organism>
<sequence>MLSRRPTGAHGRRRGARRLGRGALVVVTALLAGSVLAAVPATAAPSVIGDGSVVDDADYIGSGNPDPDVEATTGTVRDDACTVLTGTVTVRDATDAQTRLVGQTPTGAGDWQYTLCAQTEQQSRALAARHPGVEQAKAHCRTAGAACAVVVVWAPEDRTPPREERDPPRRLGAFDRWLDFTPELTTSPTHQDALIAQLPTWVWDRNTADIRGICLPLYGGVCGFATRLGTTWKTEGTTFCRSPGTPYRPGRDDPTSASGCSWTYRTSGDYDIRGCKNWLVIVWRLPWFIPIVFPLELCDTDQVSVREAQILSGSSRRR</sequence>
<evidence type="ECO:0000256" key="1">
    <source>
        <dbReference type="SAM" id="SignalP"/>
    </source>
</evidence>
<dbReference type="AlphaFoldDB" id="A0A6J4IZ59"/>
<evidence type="ECO:0000313" key="2">
    <source>
        <dbReference type="EMBL" id="CAA9264425.1"/>
    </source>
</evidence>
<feature type="chain" id="PRO_5039106768" description="Secreted protein" evidence="1">
    <location>
        <begin position="38"/>
        <end position="318"/>
    </location>
</feature>
<proteinExistence type="predicted"/>
<reference evidence="2" key="1">
    <citation type="submission" date="2020-02" db="EMBL/GenBank/DDBJ databases">
        <authorList>
            <person name="Meier V. D."/>
        </authorList>
    </citation>
    <scope>NUCLEOTIDE SEQUENCE</scope>
    <source>
        <strain evidence="2">AVDCRST_MAG41</strain>
    </source>
</reference>
<evidence type="ECO:0008006" key="3">
    <source>
        <dbReference type="Google" id="ProtNLM"/>
    </source>
</evidence>
<dbReference type="EMBL" id="CADCTP010000236">
    <property type="protein sequence ID" value="CAA9264425.1"/>
    <property type="molecule type" value="Genomic_DNA"/>
</dbReference>
<keyword evidence="1" id="KW-0732">Signal</keyword>
<gene>
    <name evidence="2" type="ORF">AVDCRST_MAG41-2570</name>
</gene>
<feature type="signal peptide" evidence="1">
    <location>
        <begin position="1"/>
        <end position="37"/>
    </location>
</feature>
<protein>
    <recommendedName>
        <fullName evidence="3">Secreted protein</fullName>
    </recommendedName>
</protein>